<dbReference type="EMBL" id="JAHGUI010000061">
    <property type="protein sequence ID" value="MBT2919896.1"/>
    <property type="molecule type" value="Genomic_DNA"/>
</dbReference>
<name>A0A191W4E6_VIBAN</name>
<dbReference type="EMBL" id="RDPI01000002">
    <property type="protein sequence ID" value="MBF4371760.1"/>
    <property type="molecule type" value="Genomic_DNA"/>
</dbReference>
<gene>
    <name evidence="3" type="ORF">DYL72_01050</name>
    <name evidence="4" type="ORF">EAY46_01470</name>
    <name evidence="5" type="ORF">PL14_14545</name>
</gene>
<protein>
    <submittedName>
        <fullName evidence="4">Amino acid ABC transporter substrate-binding protein</fullName>
    </submittedName>
    <submittedName>
        <fullName evidence="3">Transporter substrate-binding domain-containing protein</fullName>
    </submittedName>
</protein>
<dbReference type="PANTHER" id="PTHR38834">
    <property type="entry name" value="PERIPLASMIC SUBSTRATE BINDING PROTEIN FAMILY 3"/>
    <property type="match status" value="1"/>
</dbReference>
<feature type="signal peptide" evidence="1">
    <location>
        <begin position="1"/>
        <end position="26"/>
    </location>
</feature>
<dbReference type="AlphaFoldDB" id="A0A191W4E6"/>
<dbReference type="EMBL" id="CP034672">
    <property type="protein sequence ID" value="AZS23777.1"/>
    <property type="molecule type" value="Genomic_DNA"/>
</dbReference>
<evidence type="ECO:0000313" key="5">
    <source>
        <dbReference type="EMBL" id="MBT2919896.1"/>
    </source>
</evidence>
<dbReference type="Proteomes" id="UP000256923">
    <property type="component" value="Chromosome 1"/>
</dbReference>
<reference evidence="3 7" key="2">
    <citation type="submission" date="2018-12" db="EMBL/GenBank/DDBJ databases">
        <title>Characterization and Draft Genome of Vibrio anguillarum J360 Marine Pathogen Isolated from an Outbreak in Lumpfish (Cyclopterus lumpus).</title>
        <authorList>
            <person name="Vasquez J.I."/>
            <person name="Cao T."/>
            <person name="Chakraborty S."/>
            <person name="Gnanagobal H."/>
            <person name="Wescot J."/>
            <person name="Boyce D."/>
            <person name="Santander J."/>
        </authorList>
    </citation>
    <scope>NUCLEOTIDE SEQUENCE [LARGE SCALE GENOMIC DNA]</scope>
    <source>
        <strain evidence="3 7">J360</strain>
    </source>
</reference>
<feature type="domain" description="Solute-binding protein family 3/N-terminal" evidence="2">
    <location>
        <begin position="31"/>
        <end position="257"/>
    </location>
</feature>
<organism evidence="3 7">
    <name type="scientific">Vibrio anguillarum</name>
    <name type="common">Listonella anguillarum</name>
    <dbReference type="NCBI Taxonomy" id="55601"/>
    <lineage>
        <taxon>Bacteria</taxon>
        <taxon>Pseudomonadati</taxon>
        <taxon>Pseudomonadota</taxon>
        <taxon>Gammaproteobacteria</taxon>
        <taxon>Vibrionales</taxon>
        <taxon>Vibrionaceae</taxon>
        <taxon>Vibrio</taxon>
    </lineage>
</organism>
<feature type="chain" id="PRO_5011378586" evidence="1">
    <location>
        <begin position="27"/>
        <end position="259"/>
    </location>
</feature>
<evidence type="ECO:0000259" key="2">
    <source>
        <dbReference type="SMART" id="SM00062"/>
    </source>
</evidence>
<proteinExistence type="predicted"/>
<accession>A0A191W4E6</accession>
<dbReference type="Pfam" id="PF00497">
    <property type="entry name" value="SBP_bac_3"/>
    <property type="match status" value="1"/>
</dbReference>
<keyword evidence="8" id="KW-1185">Reference proteome</keyword>
<reference evidence="5 6" key="1">
    <citation type="journal article" date="2017" name="J. Fish Dis.">
        <title>Comparative assessment of Vibrio virulence in marine fish larvae.</title>
        <authorList>
            <person name="Ronneseth A."/>
            <person name="Castillo D."/>
            <person name="D'Alvise P."/>
            <person name="Tonnesen O."/>
            <person name="Haugland G."/>
            <person name="Grotkjaer T."/>
            <person name="Engell-Sorensen K."/>
            <person name="Norremark L."/>
            <person name="Bergh O."/>
            <person name="Wergeland H.I."/>
            <person name="Gram L."/>
        </authorList>
    </citation>
    <scope>NUCLEOTIDE SEQUENCE [LARGE SCALE GENOMIC DNA]</scope>
    <source>
        <strain evidence="5 6">90-11-286</strain>
    </source>
</reference>
<evidence type="ECO:0000313" key="8">
    <source>
        <dbReference type="Proteomes" id="UP000726136"/>
    </source>
</evidence>
<reference evidence="5" key="4">
    <citation type="submission" date="2021-05" db="EMBL/GenBank/DDBJ databases">
        <authorList>
            <person name="Kalatzis P.G."/>
            <person name="Castillo D."/>
            <person name="D'Alvise P."/>
            <person name="Middelboe M."/>
            <person name="Gram L."/>
        </authorList>
    </citation>
    <scope>NUCLEOTIDE SEQUENCE</scope>
    <source>
        <strain evidence="5">90-11-286</strain>
    </source>
</reference>
<evidence type="ECO:0000313" key="7">
    <source>
        <dbReference type="Proteomes" id="UP000256923"/>
    </source>
</evidence>
<dbReference type="Gene3D" id="3.40.190.10">
    <property type="entry name" value="Periplasmic binding protein-like II"/>
    <property type="match status" value="2"/>
</dbReference>
<evidence type="ECO:0000313" key="6">
    <source>
        <dbReference type="Proteomes" id="UP000078309"/>
    </source>
</evidence>
<sequence length="259" mass="29546">MNVIKYLRTILPMWLISVLASSPAYPASLETLTYYTEAYPPFNFMNQGKITGISVDLLQEAATFSGHEVLLSQIVLQPWARSYRSAILKKDGVLFSTTRTSHREELFHWVGPIDEIKVAVIARKGSNIKLGEPLEITSYKIGVIKDDVGEQMLLQYGVPRDSMQEATDVTMLAEQLVKKRIDLIAYDERSAHWWIKQAGYVPDQFETIYVLKQGLLYYAFNKNVDQALLDDLQMGIDKVKNTVNEDGVNRYQAILNKYQ</sequence>
<dbReference type="RefSeq" id="WP_019282559.1">
    <property type="nucleotide sequence ID" value="NZ_CP022099.1"/>
</dbReference>
<dbReference type="InterPro" id="IPR001638">
    <property type="entry name" value="Solute-binding_3/MltF_N"/>
</dbReference>
<dbReference type="SUPFAM" id="SSF53850">
    <property type="entry name" value="Periplasmic binding protein-like II"/>
    <property type="match status" value="1"/>
</dbReference>
<evidence type="ECO:0000313" key="3">
    <source>
        <dbReference type="EMBL" id="AZS23777.1"/>
    </source>
</evidence>
<evidence type="ECO:0000313" key="4">
    <source>
        <dbReference type="EMBL" id="MBF4371760.1"/>
    </source>
</evidence>
<dbReference type="OrthoDB" id="8587856at2"/>
<dbReference type="PANTHER" id="PTHR38834:SF3">
    <property type="entry name" value="SOLUTE-BINDING PROTEIN FAMILY 3_N-TERMINAL DOMAIN-CONTAINING PROTEIN"/>
    <property type="match status" value="1"/>
</dbReference>
<dbReference type="STRING" id="55601.AA407_06110"/>
<dbReference type="Proteomes" id="UP000078309">
    <property type="component" value="Unassembled WGS sequence"/>
</dbReference>
<dbReference type="Proteomes" id="UP000726136">
    <property type="component" value="Unassembled WGS sequence"/>
</dbReference>
<evidence type="ECO:0000256" key="1">
    <source>
        <dbReference type="SAM" id="SignalP"/>
    </source>
</evidence>
<dbReference type="SMART" id="SM00062">
    <property type="entry name" value="PBPb"/>
    <property type="match status" value="1"/>
</dbReference>
<keyword evidence="1" id="KW-0732">Signal</keyword>
<reference evidence="4 8" key="3">
    <citation type="journal article" date="2021" name="PeerJ">
        <title>Analysis of 44 Vibrio anguillarum genomes reveals high genetic diversity.</title>
        <authorList>
            <person name="Hansen M.J."/>
            <person name="Dalsgaard I."/>
        </authorList>
    </citation>
    <scope>NUCLEOTIDE SEQUENCE [LARGE SCALE GENOMIC DNA]</scope>
    <source>
        <strain evidence="4 8">040915-1/1B</strain>
    </source>
</reference>